<proteinExistence type="predicted"/>
<comment type="catalytic activity">
    <reaction evidence="3">
        <text>[protein]-L-glutamate 5-O-methyl ester + H2O = L-glutamyl-[protein] + methanol + H(+)</text>
        <dbReference type="Rhea" id="RHEA:23236"/>
        <dbReference type="Rhea" id="RHEA-COMP:10208"/>
        <dbReference type="Rhea" id="RHEA-COMP:10311"/>
        <dbReference type="ChEBI" id="CHEBI:15377"/>
        <dbReference type="ChEBI" id="CHEBI:15378"/>
        <dbReference type="ChEBI" id="CHEBI:17790"/>
        <dbReference type="ChEBI" id="CHEBI:29973"/>
        <dbReference type="ChEBI" id="CHEBI:82795"/>
        <dbReference type="EC" id="3.1.1.61"/>
    </reaction>
</comment>
<feature type="active site" evidence="4">
    <location>
        <position position="38"/>
    </location>
</feature>
<keyword evidence="4" id="KW-0145">Chemotaxis</keyword>
<dbReference type="PANTHER" id="PTHR42872">
    <property type="entry name" value="PROTEIN-GLUTAMATE METHYLESTERASE/PROTEIN-GLUTAMINE GLUTAMINASE"/>
    <property type="match status" value="1"/>
</dbReference>
<evidence type="ECO:0000256" key="1">
    <source>
        <dbReference type="ARBA" id="ARBA00022801"/>
    </source>
</evidence>
<dbReference type="EC" id="3.1.1.61" evidence="2"/>
<dbReference type="CDD" id="cd16432">
    <property type="entry name" value="CheB_Rec"/>
    <property type="match status" value="1"/>
</dbReference>
<evidence type="ECO:0000256" key="3">
    <source>
        <dbReference type="ARBA" id="ARBA00048267"/>
    </source>
</evidence>
<dbReference type="SUPFAM" id="SSF52738">
    <property type="entry name" value="Methylesterase CheB, C-terminal domain"/>
    <property type="match status" value="1"/>
</dbReference>
<evidence type="ECO:0000259" key="5">
    <source>
        <dbReference type="PROSITE" id="PS50122"/>
    </source>
</evidence>
<accession>A0ABS2WTV2</accession>
<reference evidence="6 7" key="1">
    <citation type="submission" date="2021-02" db="EMBL/GenBank/DDBJ databases">
        <title>Sulfurospirillum tamanensis sp. nov.</title>
        <authorList>
            <person name="Frolova A."/>
            <person name="Merkel A."/>
            <person name="Slobodkin A."/>
        </authorList>
    </citation>
    <scope>NUCLEOTIDE SEQUENCE [LARGE SCALE GENOMIC DNA]</scope>
    <source>
        <strain evidence="6 7">T05b</strain>
    </source>
</reference>
<evidence type="ECO:0000256" key="2">
    <source>
        <dbReference type="ARBA" id="ARBA00039140"/>
    </source>
</evidence>
<protein>
    <recommendedName>
        <fullName evidence="2">protein-glutamate methylesterase</fullName>
        <ecNumber evidence="2">3.1.1.61</ecNumber>
    </recommendedName>
</protein>
<dbReference type="Gene3D" id="3.40.50.180">
    <property type="entry name" value="Methylesterase CheB, C-terminal domain"/>
    <property type="match status" value="1"/>
</dbReference>
<dbReference type="RefSeq" id="WP_205459637.1">
    <property type="nucleotide sequence ID" value="NZ_JAFHKK010000024.1"/>
</dbReference>
<dbReference type="PANTHER" id="PTHR42872:SF6">
    <property type="entry name" value="PROTEIN-GLUTAMATE METHYLESTERASE_PROTEIN-GLUTAMINE GLUTAMINASE"/>
    <property type="match status" value="1"/>
</dbReference>
<reference evidence="7" key="2">
    <citation type="submission" date="2021-02" db="EMBL/GenBank/DDBJ databases">
        <title>Sulfurospirillum tamanensis sp. nov.</title>
        <authorList>
            <person name="Merkel A.Y."/>
        </authorList>
    </citation>
    <scope>NUCLEOTIDE SEQUENCE [LARGE SCALE GENOMIC DNA]</scope>
    <source>
        <strain evidence="7">T05b</strain>
    </source>
</reference>
<gene>
    <name evidence="6" type="ORF">JWV37_09875</name>
</gene>
<sequence length="191" mass="21013">MKEKLILIGASTGGPGHLKILLNALPNTLNTPIIIAQHMNAVFIPSFVQQFRAELKVPVVRANEPLHVNQGGVYICEKNCLLETARPLRLSFEEAPAQTLYNPSIDDLFLSAVPLCEKVDILAILLTGIGHDGAKGIQELHKAGAKCLGENEESAVVYGMPKRAKELVPELEMLPLGEIKQRIERFTHVFF</sequence>
<reference evidence="6 7" key="3">
    <citation type="submission" date="2021-02" db="EMBL/GenBank/DDBJ databases">
        <authorList>
            <person name="Merkel A.Y."/>
        </authorList>
    </citation>
    <scope>NUCLEOTIDE SEQUENCE [LARGE SCALE GENOMIC DNA]</scope>
    <source>
        <strain evidence="6 7">T05b</strain>
    </source>
</reference>
<feature type="active site" evidence="4">
    <location>
        <position position="11"/>
    </location>
</feature>
<dbReference type="Pfam" id="PF01339">
    <property type="entry name" value="CheB_methylest"/>
    <property type="match status" value="1"/>
</dbReference>
<evidence type="ECO:0000256" key="4">
    <source>
        <dbReference type="PROSITE-ProRule" id="PRU00050"/>
    </source>
</evidence>
<dbReference type="Proteomes" id="UP000703590">
    <property type="component" value="Unassembled WGS sequence"/>
</dbReference>
<dbReference type="InterPro" id="IPR000673">
    <property type="entry name" value="Sig_transdc_resp-reg_Me-estase"/>
</dbReference>
<organism evidence="6 7">
    <name type="scientific">Sulfurospirillum tamanense</name>
    <dbReference type="NCBI Taxonomy" id="2813362"/>
    <lineage>
        <taxon>Bacteria</taxon>
        <taxon>Pseudomonadati</taxon>
        <taxon>Campylobacterota</taxon>
        <taxon>Epsilonproteobacteria</taxon>
        <taxon>Campylobacterales</taxon>
        <taxon>Sulfurospirillaceae</taxon>
        <taxon>Sulfurospirillum</taxon>
    </lineage>
</organism>
<evidence type="ECO:0000313" key="7">
    <source>
        <dbReference type="Proteomes" id="UP000703590"/>
    </source>
</evidence>
<feature type="domain" description="CheB-type methylesterase" evidence="5">
    <location>
        <begin position="1"/>
        <end position="183"/>
    </location>
</feature>
<evidence type="ECO:0000313" key="6">
    <source>
        <dbReference type="EMBL" id="MBN2965089.1"/>
    </source>
</evidence>
<keyword evidence="1 4" id="KW-0378">Hydrolase</keyword>
<feature type="active site" evidence="4">
    <location>
        <position position="132"/>
    </location>
</feature>
<name>A0ABS2WTV2_9BACT</name>
<dbReference type="InterPro" id="IPR035909">
    <property type="entry name" value="CheB_C"/>
</dbReference>
<comment type="caution">
    <text evidence="6">The sequence shown here is derived from an EMBL/GenBank/DDBJ whole genome shotgun (WGS) entry which is preliminary data.</text>
</comment>
<dbReference type="EMBL" id="JAFHKK010000024">
    <property type="protein sequence ID" value="MBN2965089.1"/>
    <property type="molecule type" value="Genomic_DNA"/>
</dbReference>
<keyword evidence="7" id="KW-1185">Reference proteome</keyword>
<dbReference type="PROSITE" id="PS50122">
    <property type="entry name" value="CHEB"/>
    <property type="match status" value="1"/>
</dbReference>